<dbReference type="Proteomes" id="UP000657918">
    <property type="component" value="Unassembled WGS sequence"/>
</dbReference>
<protein>
    <submittedName>
        <fullName evidence="1">Uncharacterized protein</fullName>
    </submittedName>
</protein>
<keyword evidence="2" id="KW-1185">Reference proteome</keyword>
<organism evidence="1 2">
    <name type="scientific">Salix dunnii</name>
    <dbReference type="NCBI Taxonomy" id="1413687"/>
    <lineage>
        <taxon>Eukaryota</taxon>
        <taxon>Viridiplantae</taxon>
        <taxon>Streptophyta</taxon>
        <taxon>Embryophyta</taxon>
        <taxon>Tracheophyta</taxon>
        <taxon>Spermatophyta</taxon>
        <taxon>Magnoliopsida</taxon>
        <taxon>eudicotyledons</taxon>
        <taxon>Gunneridae</taxon>
        <taxon>Pentapetalae</taxon>
        <taxon>rosids</taxon>
        <taxon>fabids</taxon>
        <taxon>Malpighiales</taxon>
        <taxon>Salicaceae</taxon>
        <taxon>Saliceae</taxon>
        <taxon>Salix</taxon>
    </lineage>
</organism>
<reference evidence="1 2" key="1">
    <citation type="submission" date="2020-10" db="EMBL/GenBank/DDBJ databases">
        <title>Plant Genome Project.</title>
        <authorList>
            <person name="Zhang R.-G."/>
        </authorList>
    </citation>
    <scope>NUCLEOTIDE SEQUENCE [LARGE SCALE GENOMIC DNA]</scope>
    <source>
        <strain evidence="1">FAFU-HL-1</strain>
        <tissue evidence="1">Leaf</tissue>
    </source>
</reference>
<proteinExistence type="predicted"/>
<dbReference type="EMBL" id="JADGMS010000001">
    <property type="protein sequence ID" value="KAF9689755.1"/>
    <property type="molecule type" value="Genomic_DNA"/>
</dbReference>
<accession>A0A835NBR5</accession>
<dbReference type="AlphaFoldDB" id="A0A835NBR5"/>
<gene>
    <name evidence="1" type="ORF">SADUNF_Sadunf01G0125200</name>
</gene>
<evidence type="ECO:0000313" key="1">
    <source>
        <dbReference type="EMBL" id="KAF9689755.1"/>
    </source>
</evidence>
<comment type="caution">
    <text evidence="1">The sequence shown here is derived from an EMBL/GenBank/DDBJ whole genome shotgun (WGS) entry which is preliminary data.</text>
</comment>
<evidence type="ECO:0000313" key="2">
    <source>
        <dbReference type="Proteomes" id="UP000657918"/>
    </source>
</evidence>
<sequence>MLFLRYTVFCMVLSFRRFVRGCSYREEQMGKSLLNKLNLGCILIYLSLLNRLNLGCILIYLNPIRVWVRPLGFFMLEKGDPLCGVVEPSEEFESIVPRVR</sequence>
<name>A0A835NBR5_9ROSI</name>